<feature type="region of interest" description="Disordered" evidence="1">
    <location>
        <begin position="214"/>
        <end position="247"/>
    </location>
</feature>
<accession>A0A9W7A7J8</accession>
<keyword evidence="3" id="KW-1185">Reference proteome</keyword>
<protein>
    <submittedName>
        <fullName evidence="2">Uncharacterized protein</fullName>
    </submittedName>
</protein>
<evidence type="ECO:0000313" key="2">
    <source>
        <dbReference type="EMBL" id="GMH64103.1"/>
    </source>
</evidence>
<dbReference type="InterPro" id="IPR009072">
    <property type="entry name" value="Histone-fold"/>
</dbReference>
<dbReference type="GO" id="GO:0046982">
    <property type="term" value="F:protein heterodimerization activity"/>
    <property type="evidence" value="ECO:0007669"/>
    <property type="project" value="InterPro"/>
</dbReference>
<feature type="compositionally biased region" description="Basic and acidic residues" evidence="1">
    <location>
        <begin position="275"/>
        <end position="286"/>
    </location>
</feature>
<feature type="region of interest" description="Disordered" evidence="1">
    <location>
        <begin position="313"/>
        <end position="359"/>
    </location>
</feature>
<dbReference type="Proteomes" id="UP001165085">
    <property type="component" value="Unassembled WGS sequence"/>
</dbReference>
<evidence type="ECO:0000313" key="3">
    <source>
        <dbReference type="Proteomes" id="UP001165085"/>
    </source>
</evidence>
<organism evidence="2 3">
    <name type="scientific">Triparma strigata</name>
    <dbReference type="NCBI Taxonomy" id="1606541"/>
    <lineage>
        <taxon>Eukaryota</taxon>
        <taxon>Sar</taxon>
        <taxon>Stramenopiles</taxon>
        <taxon>Ochrophyta</taxon>
        <taxon>Bolidophyceae</taxon>
        <taxon>Parmales</taxon>
        <taxon>Triparmaceae</taxon>
        <taxon>Triparma</taxon>
    </lineage>
</organism>
<proteinExistence type="predicted"/>
<reference evidence="3" key="1">
    <citation type="journal article" date="2023" name="Commun. Biol.">
        <title>Genome analysis of Parmales, the sister group of diatoms, reveals the evolutionary specialization of diatoms from phago-mixotrophs to photoautotrophs.</title>
        <authorList>
            <person name="Ban H."/>
            <person name="Sato S."/>
            <person name="Yoshikawa S."/>
            <person name="Yamada K."/>
            <person name="Nakamura Y."/>
            <person name="Ichinomiya M."/>
            <person name="Sato N."/>
            <person name="Blanc-Mathieu R."/>
            <person name="Endo H."/>
            <person name="Kuwata A."/>
            <person name="Ogata H."/>
        </authorList>
    </citation>
    <scope>NUCLEOTIDE SEQUENCE [LARGE SCALE GENOMIC DNA]</scope>
    <source>
        <strain evidence="3">NIES 3701</strain>
    </source>
</reference>
<dbReference type="AlphaFoldDB" id="A0A9W7A7J8"/>
<dbReference type="OrthoDB" id="10429959at2759"/>
<feature type="compositionally biased region" description="Basic residues" evidence="1">
    <location>
        <begin position="337"/>
        <end position="349"/>
    </location>
</feature>
<sequence length="442" mass="49372">MSSMSSTKTVRVPFRVGDVVKHGTSSTHYTVHTIYASGITLATSTHFVKAQPEDLKLVKRSKKAAMHETLDGQQVDPTLDLKLTVPMIRRTMKVDKSLKHFTIQAVRLLSVAATTFVEELGGLIDETAAPADFVPTADGAKHLNITYDNVRRAIHSQEQFKFARAVVPMKEEDKEKEFRRNERIASGLPDEEEKQKPVIYKAGMEPVIAFVDPGPDEDELMASTTTTTTSRKAPASSRPPRPLPPPEKLIRANISARIKAQPIKKYGTEVLLGNPDDKFRPEIDRSKQRHLKKKKVKTWKKLTVKIAGKTYDKLSDLPRGKRKRPETTSSSSSKSAPSKKRSKPAKKSISKSSSKSSSPLEIWSPYIKLTGKRSDPTCQGSGGLPCDKKAGFKWRSNLKRKDEDTNRFKFEEWNCCEECGVDEFGGWYEVEVEASAAAEENL</sequence>
<gene>
    <name evidence="2" type="ORF">TrST_g1147</name>
</gene>
<dbReference type="EMBL" id="BRXY01000091">
    <property type="protein sequence ID" value="GMH64103.1"/>
    <property type="molecule type" value="Genomic_DNA"/>
</dbReference>
<name>A0A9W7A7J8_9STRA</name>
<feature type="region of interest" description="Disordered" evidence="1">
    <location>
        <begin position="272"/>
        <end position="295"/>
    </location>
</feature>
<dbReference type="Gene3D" id="1.10.20.10">
    <property type="entry name" value="Histone, subunit A"/>
    <property type="match status" value="1"/>
</dbReference>
<comment type="caution">
    <text evidence="2">The sequence shown here is derived from an EMBL/GenBank/DDBJ whole genome shotgun (WGS) entry which is preliminary data.</text>
</comment>
<evidence type="ECO:0000256" key="1">
    <source>
        <dbReference type="SAM" id="MobiDB-lite"/>
    </source>
</evidence>
<feature type="compositionally biased region" description="Pro residues" evidence="1">
    <location>
        <begin position="237"/>
        <end position="247"/>
    </location>
</feature>
<feature type="compositionally biased region" description="Low complexity" evidence="1">
    <location>
        <begin position="224"/>
        <end position="236"/>
    </location>
</feature>